<protein>
    <submittedName>
        <fullName evidence="1">Aspartate/glutamate racemase family protein</fullName>
    </submittedName>
</protein>
<keyword evidence="2" id="KW-1185">Reference proteome</keyword>
<dbReference type="InterPro" id="IPR001920">
    <property type="entry name" value="Asp/Glu_race"/>
</dbReference>
<name>A0ABV9DND2_9BACI</name>
<gene>
    <name evidence="1" type="ORF">ACFO3D_16850</name>
</gene>
<proteinExistence type="predicted"/>
<dbReference type="EMBL" id="JBHSFU010000011">
    <property type="protein sequence ID" value="MFC4559854.1"/>
    <property type="molecule type" value="Genomic_DNA"/>
</dbReference>
<dbReference type="RefSeq" id="WP_390298829.1">
    <property type="nucleotide sequence ID" value="NZ_JBHSFU010000011.1"/>
</dbReference>
<accession>A0ABV9DND2</accession>
<dbReference type="NCBIfam" id="NF005679">
    <property type="entry name" value="PRK07475.1"/>
    <property type="match status" value="1"/>
</dbReference>
<evidence type="ECO:0000313" key="2">
    <source>
        <dbReference type="Proteomes" id="UP001595989"/>
    </source>
</evidence>
<evidence type="ECO:0000313" key="1">
    <source>
        <dbReference type="EMBL" id="MFC4559854.1"/>
    </source>
</evidence>
<sequence length="226" mass="24920">MVYLNEGPKIGVLMLDTSFKRPVGDIGNPETFPFPLAYRVVKNAIPDSVVKRPDQSLVSYFARAAKELEEDGVKAITTSCGFLALFQKKIQADLSIPFFSSSLMQIPLVHAITGGETGVLTARKESLTDEHFKNINVHRTMIAVEGMDNMRAFTEAIITQTAQLDEKAVTDELKQATSRLMSTNPDVRAIVLECTNMPPYKKIIKQTAGVPVFDINTLVSYVHASL</sequence>
<organism evidence="1 2">
    <name type="scientific">Virgibacillus kekensis</name>
    <dbReference type="NCBI Taxonomy" id="202261"/>
    <lineage>
        <taxon>Bacteria</taxon>
        <taxon>Bacillati</taxon>
        <taxon>Bacillota</taxon>
        <taxon>Bacilli</taxon>
        <taxon>Bacillales</taxon>
        <taxon>Bacillaceae</taxon>
        <taxon>Virgibacillus</taxon>
    </lineage>
</organism>
<dbReference type="Gene3D" id="3.40.50.1860">
    <property type="match status" value="2"/>
</dbReference>
<reference evidence="2" key="1">
    <citation type="journal article" date="2019" name="Int. J. Syst. Evol. Microbiol.">
        <title>The Global Catalogue of Microorganisms (GCM) 10K type strain sequencing project: providing services to taxonomists for standard genome sequencing and annotation.</title>
        <authorList>
            <consortium name="The Broad Institute Genomics Platform"/>
            <consortium name="The Broad Institute Genome Sequencing Center for Infectious Disease"/>
            <person name="Wu L."/>
            <person name="Ma J."/>
        </authorList>
    </citation>
    <scope>NUCLEOTIDE SEQUENCE [LARGE SCALE GENOMIC DNA]</scope>
    <source>
        <strain evidence="2">CGMCC 4.7426</strain>
    </source>
</reference>
<comment type="caution">
    <text evidence="1">The sequence shown here is derived from an EMBL/GenBank/DDBJ whole genome shotgun (WGS) entry which is preliminary data.</text>
</comment>
<dbReference type="Proteomes" id="UP001595989">
    <property type="component" value="Unassembled WGS sequence"/>
</dbReference>